<evidence type="ECO:0000256" key="4">
    <source>
        <dbReference type="ARBA" id="ARBA00023163"/>
    </source>
</evidence>
<evidence type="ECO:0000256" key="3">
    <source>
        <dbReference type="ARBA" id="ARBA00023125"/>
    </source>
</evidence>
<dbReference type="FunFam" id="3.40.190.290:FF:000001">
    <property type="entry name" value="Transcriptional regulator, LysR family"/>
    <property type="match status" value="1"/>
</dbReference>
<dbReference type="PROSITE" id="PS50931">
    <property type="entry name" value="HTH_LYSR"/>
    <property type="match status" value="1"/>
</dbReference>
<dbReference type="PANTHER" id="PTHR30537">
    <property type="entry name" value="HTH-TYPE TRANSCRIPTIONAL REGULATOR"/>
    <property type="match status" value="1"/>
</dbReference>
<accession>A0A1Y5S648</accession>
<evidence type="ECO:0000256" key="2">
    <source>
        <dbReference type="ARBA" id="ARBA00023015"/>
    </source>
</evidence>
<dbReference type="FunFam" id="1.10.10.10:FF:000001">
    <property type="entry name" value="LysR family transcriptional regulator"/>
    <property type="match status" value="1"/>
</dbReference>
<feature type="domain" description="HTH lysR-type" evidence="5">
    <location>
        <begin position="18"/>
        <end position="75"/>
    </location>
</feature>
<dbReference type="Pfam" id="PF03466">
    <property type="entry name" value="LysR_substrate"/>
    <property type="match status" value="1"/>
</dbReference>
<proteinExistence type="inferred from homology"/>
<dbReference type="Pfam" id="PF00126">
    <property type="entry name" value="HTH_1"/>
    <property type="match status" value="1"/>
</dbReference>
<comment type="similarity">
    <text evidence="1">Belongs to the LysR transcriptional regulatory family.</text>
</comment>
<dbReference type="InterPro" id="IPR000847">
    <property type="entry name" value="LysR_HTH_N"/>
</dbReference>
<dbReference type="AlphaFoldDB" id="A0A1Y5S648"/>
<dbReference type="SUPFAM" id="SSF46785">
    <property type="entry name" value="Winged helix' DNA-binding domain"/>
    <property type="match status" value="1"/>
</dbReference>
<dbReference type="SUPFAM" id="SSF53850">
    <property type="entry name" value="Periplasmic binding protein-like II"/>
    <property type="match status" value="1"/>
</dbReference>
<keyword evidence="4" id="KW-0804">Transcription</keyword>
<dbReference type="InterPro" id="IPR036390">
    <property type="entry name" value="WH_DNA-bd_sf"/>
</dbReference>
<dbReference type="Gene3D" id="3.40.190.290">
    <property type="match status" value="1"/>
</dbReference>
<dbReference type="PANTHER" id="PTHR30537:SF35">
    <property type="entry name" value="TRANSCRIPTIONAL REGULATORY PROTEIN"/>
    <property type="match status" value="1"/>
</dbReference>
<evidence type="ECO:0000313" key="7">
    <source>
        <dbReference type="Proteomes" id="UP000193827"/>
    </source>
</evidence>
<dbReference type="Proteomes" id="UP000193827">
    <property type="component" value="Unassembled WGS sequence"/>
</dbReference>
<dbReference type="GO" id="GO:0043565">
    <property type="term" value="F:sequence-specific DNA binding"/>
    <property type="evidence" value="ECO:0007669"/>
    <property type="project" value="TreeGrafter"/>
</dbReference>
<dbReference type="InterPro" id="IPR058163">
    <property type="entry name" value="LysR-type_TF_proteobact-type"/>
</dbReference>
<keyword evidence="2" id="KW-0805">Transcription regulation</keyword>
<dbReference type="EMBL" id="FWFL01000003">
    <property type="protein sequence ID" value="SLN33386.1"/>
    <property type="molecule type" value="Genomic_DNA"/>
</dbReference>
<dbReference type="GO" id="GO:0006351">
    <property type="term" value="P:DNA-templated transcription"/>
    <property type="evidence" value="ECO:0007669"/>
    <property type="project" value="TreeGrafter"/>
</dbReference>
<evidence type="ECO:0000259" key="5">
    <source>
        <dbReference type="PROSITE" id="PS50931"/>
    </source>
</evidence>
<protein>
    <submittedName>
        <fullName evidence="6">HTH-type transcriptional regulator DmlR</fullName>
    </submittedName>
</protein>
<keyword evidence="7" id="KW-1185">Reference proteome</keyword>
<gene>
    <name evidence="6" type="primary">dmlR_4</name>
    <name evidence="6" type="ORF">PEL8287_01618</name>
</gene>
<organism evidence="6 7">
    <name type="scientific">Roseovarius litorisediminis</name>
    <dbReference type="NCBI Taxonomy" id="1312363"/>
    <lineage>
        <taxon>Bacteria</taxon>
        <taxon>Pseudomonadati</taxon>
        <taxon>Pseudomonadota</taxon>
        <taxon>Alphaproteobacteria</taxon>
        <taxon>Rhodobacterales</taxon>
        <taxon>Roseobacteraceae</taxon>
        <taxon>Roseovarius</taxon>
    </lineage>
</organism>
<dbReference type="InterPro" id="IPR005119">
    <property type="entry name" value="LysR_subst-bd"/>
</dbReference>
<dbReference type="InterPro" id="IPR036388">
    <property type="entry name" value="WH-like_DNA-bd_sf"/>
</dbReference>
<evidence type="ECO:0000256" key="1">
    <source>
        <dbReference type="ARBA" id="ARBA00009437"/>
    </source>
</evidence>
<sequence length="314" mass="34388">MAKVLNNYPQNVHNRVMDLIDQIRAFVATARTGSFTSAAEQLGTSNRLTSKYVAELEARLGVRLFQRTTRKVGLTAAGEDLLSRAPLLIDDLDDLLAEVSEGSRGLTGVLRVSAPVTFGEIYVARMLGRFAETHPDLSIDLRLNDRYVDLAAEGIDLAFRIGSFDLASLKVRRLGSFRSIVVASPDYIARNGVPEIPAELAQHACIVDTNRRNARRWVFKDNDAKTAVAVSSRFEVNSARAAIELAVQGLGIAYTPRFALGSDLEEGRLLPLLEDYSGEAGELGAVYLEGRTLPRKVRALVDFVAKDIRSSNIL</sequence>
<dbReference type="Gene3D" id="1.10.10.10">
    <property type="entry name" value="Winged helix-like DNA-binding domain superfamily/Winged helix DNA-binding domain"/>
    <property type="match status" value="1"/>
</dbReference>
<dbReference type="GO" id="GO:0003700">
    <property type="term" value="F:DNA-binding transcription factor activity"/>
    <property type="evidence" value="ECO:0007669"/>
    <property type="project" value="InterPro"/>
</dbReference>
<dbReference type="CDD" id="cd08422">
    <property type="entry name" value="PBP2_CrgA_like"/>
    <property type="match status" value="1"/>
</dbReference>
<evidence type="ECO:0000313" key="6">
    <source>
        <dbReference type="EMBL" id="SLN33386.1"/>
    </source>
</evidence>
<name>A0A1Y5S648_9RHOB</name>
<keyword evidence="3" id="KW-0238">DNA-binding</keyword>
<reference evidence="6 7" key="1">
    <citation type="submission" date="2017-03" db="EMBL/GenBank/DDBJ databases">
        <authorList>
            <person name="Afonso C.L."/>
            <person name="Miller P.J."/>
            <person name="Scott M.A."/>
            <person name="Spackman E."/>
            <person name="Goraichik I."/>
            <person name="Dimitrov K.M."/>
            <person name="Suarez D.L."/>
            <person name="Swayne D.E."/>
        </authorList>
    </citation>
    <scope>NUCLEOTIDE SEQUENCE [LARGE SCALE GENOMIC DNA]</scope>
    <source>
        <strain evidence="6 7">CECT 8287</strain>
    </source>
</reference>